<evidence type="ECO:0000313" key="2">
    <source>
        <dbReference type="Proteomes" id="UP001375539"/>
    </source>
</evidence>
<proteinExistence type="predicted"/>
<accession>A0ACC6QRB4</accession>
<keyword evidence="2" id="KW-1185">Reference proteome</keyword>
<sequence length="1279" mass="135014">MRRIRLWAVISMSVVMATGAMTPVSAQSPQGAEARTPAPQDPTRTVRLITGDLVTVSDAPNGKKTASVQRAPGRENVFFQVSEEDGALTVMPSDAAPLVRTERLDAGLFDVAGLIAQGYDAAHTDALPLIVSAPKGSARAAVERVDALAEFHDDDSAGPRRLPSIDAQALRVADEDLAAFWKRLAPAAKASMASAAAATPKIWLDHKVRPTLDRSTAQINAPAAWAAGHHGDGVKVAVLDTGADQTHPDLAGRVSEAKDFSGSGSTLDRFGHGTHVAATAAGSGAASDGLRKGVAPGADLLVGKVLGDDGYGSESQVVAGMEWAAAQGARVINMSLGADMQTDGTDPMSLAVNELSRSSGALFVVAAGNSGGRGEMTVGSPGAADAALTVGAVDRDDSLAGFSSRGPRFGDKAAKPDITAPGVGIVAARAAGTTMGAPVDEHYVAADGTSMATPHVAGAAALLAGQHPDWSAQQLKDALISTSRTVSGQVPTQQGGGRVDVKAAISAPVTATGTIAMGPFGRDASPVERAGVIRYTNHTAGEVSLSLRAALATNGGRALPAQGLTLGTGSGGDTLRVVPGATVEVPVGVNPEKAGRGSYYGYVTATSSDGVSVHTTVSLVVRAPMHKVTIESHGPDGEPSGWNIVDVFGGDTDVQFVSWDPLVFEVEEGTYQFGGTLLHHSGGTSRLIHVVEPEVKVAGDRSVTLDARKAKQVRVRTPMPAERRNNATFQEYRKIDGAATARTTYYEDGGGSVDLYVNPTSKVTEGEFEFNTRWEMAAPDIRAEVRGADLDLDPYYVPRSAPFDPKGQRLSAVYAGTVENPDLRPGTVRGKLAVIRDDTASGEYELAEKAARAGAKGVMVVLPEGLVAWTRWQPADTRSAVPVIRVTAADGAELLSYMKRHKTVVDISGTVKSPYLYDVRAIWTHQIPQDVTYTVSDRNTARVKASYTDNSALDWSAEQRFSWRPYAKVTMETSRAVPTGLTRTEYVSSGDTEWMHHVDFITSPYADFAMRSGLHDAPRSFTAGENVKEEWYKAVVRPSIPRGWSSPSVRNGDVLSLAIPEYTDSMAGHWARRQAPGLSGGIGRAGTPGTMDEPTYPSGDTVTAVLHRDGKEVSRSNAAWGNFAVPAGKADYRLDLTTERLSDYWRAGTRTATSWTFRSDTTTADTLLPLLQVDYGVPADLWNTVGGGKRHDLDLTVRNQDGLAAPAGVTLKVEASFDDGRTWKARVGVKDRGHNRFTATVERPDGQRQGGYVTLRVTASDKAGNTVQQTVERAYLLGK</sequence>
<dbReference type="Proteomes" id="UP001375539">
    <property type="component" value="Unassembled WGS sequence"/>
</dbReference>
<reference evidence="1" key="1">
    <citation type="submission" date="2024-03" db="EMBL/GenBank/DDBJ databases">
        <title>Novel Streptomyces species of biotechnological and ecological value are a feature of Machair soil.</title>
        <authorList>
            <person name="Prole J.R."/>
            <person name="Goodfellow M."/>
            <person name="Allenby N."/>
            <person name="Ward A.C."/>
        </authorList>
    </citation>
    <scope>NUCLEOTIDE SEQUENCE</scope>
    <source>
        <strain evidence="1">MS1.AVA.4</strain>
    </source>
</reference>
<evidence type="ECO:0000313" key="1">
    <source>
        <dbReference type="EMBL" id="MEJ8661017.1"/>
    </source>
</evidence>
<gene>
    <name evidence="1" type="ORF">WKI58_31655</name>
</gene>
<comment type="caution">
    <text evidence="1">The sequence shown here is derived from an EMBL/GenBank/DDBJ whole genome shotgun (WGS) entry which is preliminary data.</text>
</comment>
<name>A0ACC6QRB4_9ACTN</name>
<organism evidence="1 2">
    <name type="scientific">Streptomyces pratisoli</name>
    <dbReference type="NCBI Taxonomy" id="3139917"/>
    <lineage>
        <taxon>Bacteria</taxon>
        <taxon>Bacillati</taxon>
        <taxon>Actinomycetota</taxon>
        <taxon>Actinomycetes</taxon>
        <taxon>Kitasatosporales</taxon>
        <taxon>Streptomycetaceae</taxon>
        <taxon>Streptomyces</taxon>
    </lineage>
</organism>
<dbReference type="EMBL" id="JBBKAI010000002">
    <property type="protein sequence ID" value="MEJ8661017.1"/>
    <property type="molecule type" value="Genomic_DNA"/>
</dbReference>
<protein>
    <submittedName>
        <fullName evidence="1">S8 family serine peptidase</fullName>
    </submittedName>
</protein>